<dbReference type="SUPFAM" id="SSF57667">
    <property type="entry name" value="beta-beta-alpha zinc fingers"/>
    <property type="match status" value="1"/>
</dbReference>
<evidence type="ECO:0000313" key="14">
    <source>
        <dbReference type="EMBL" id="CAL5136361.1"/>
    </source>
</evidence>
<feature type="region of interest" description="Disordered" evidence="12">
    <location>
        <begin position="543"/>
        <end position="608"/>
    </location>
</feature>
<name>A0AAV2TJV4_CALDB</name>
<evidence type="ECO:0000259" key="13">
    <source>
        <dbReference type="PROSITE" id="PS50157"/>
    </source>
</evidence>
<evidence type="ECO:0000256" key="7">
    <source>
        <dbReference type="ARBA" id="ARBA00022843"/>
    </source>
</evidence>
<evidence type="ECO:0000256" key="5">
    <source>
        <dbReference type="ARBA" id="ARBA00022771"/>
    </source>
</evidence>
<comment type="caution">
    <text evidence="14">The sequence shown here is derived from an EMBL/GenBank/DDBJ whole genome shotgun (WGS) entry which is preliminary data.</text>
</comment>
<dbReference type="PANTHER" id="PTHR45993">
    <property type="entry name" value="B-CELL LYMPHOMA/LEUKEMIA 11"/>
    <property type="match status" value="1"/>
</dbReference>
<dbReference type="FunFam" id="3.30.160.60:FF:001175">
    <property type="entry name" value="Zinc finger, C2H2 type"/>
    <property type="match status" value="1"/>
</dbReference>
<evidence type="ECO:0000256" key="6">
    <source>
        <dbReference type="ARBA" id="ARBA00022833"/>
    </source>
</evidence>
<evidence type="ECO:0000256" key="4">
    <source>
        <dbReference type="ARBA" id="ARBA00022737"/>
    </source>
</evidence>
<evidence type="ECO:0000256" key="12">
    <source>
        <dbReference type="SAM" id="MobiDB-lite"/>
    </source>
</evidence>
<feature type="region of interest" description="Disordered" evidence="12">
    <location>
        <begin position="219"/>
        <end position="254"/>
    </location>
</feature>
<evidence type="ECO:0000256" key="2">
    <source>
        <dbReference type="ARBA" id="ARBA00022499"/>
    </source>
</evidence>
<dbReference type="GO" id="GO:0006357">
    <property type="term" value="P:regulation of transcription by RNA polymerase II"/>
    <property type="evidence" value="ECO:0007669"/>
    <property type="project" value="TreeGrafter"/>
</dbReference>
<dbReference type="GO" id="GO:0000978">
    <property type="term" value="F:RNA polymerase II cis-regulatory region sequence-specific DNA binding"/>
    <property type="evidence" value="ECO:0007669"/>
    <property type="project" value="TreeGrafter"/>
</dbReference>
<keyword evidence="6" id="KW-0862">Zinc</keyword>
<dbReference type="GO" id="GO:0008270">
    <property type="term" value="F:zinc ion binding"/>
    <property type="evidence" value="ECO:0007669"/>
    <property type="project" value="UniProtKB-KW"/>
</dbReference>
<dbReference type="InterPro" id="IPR013087">
    <property type="entry name" value="Znf_C2H2_type"/>
</dbReference>
<dbReference type="GO" id="GO:0005634">
    <property type="term" value="C:nucleus"/>
    <property type="evidence" value="ECO:0007669"/>
    <property type="project" value="UniProtKB-SubCell"/>
</dbReference>
<keyword evidence="10" id="KW-0539">Nucleus</keyword>
<dbReference type="PROSITE" id="PS00028">
    <property type="entry name" value="ZINC_FINGER_C2H2_1"/>
    <property type="match status" value="3"/>
</dbReference>
<dbReference type="Gene3D" id="3.30.160.60">
    <property type="entry name" value="Classic Zinc Finger"/>
    <property type="match status" value="2"/>
</dbReference>
<keyword evidence="3" id="KW-0479">Metal-binding</keyword>
<dbReference type="SMART" id="SM00355">
    <property type="entry name" value="ZnF_C2H2"/>
    <property type="match status" value="3"/>
</dbReference>
<feature type="region of interest" description="Disordered" evidence="12">
    <location>
        <begin position="421"/>
        <end position="441"/>
    </location>
</feature>
<keyword evidence="2" id="KW-1017">Isopeptide bond</keyword>
<feature type="compositionally biased region" description="Basic and acidic residues" evidence="12">
    <location>
        <begin position="789"/>
        <end position="800"/>
    </location>
</feature>
<dbReference type="AlphaFoldDB" id="A0AAV2TJV4"/>
<organism evidence="14 15">
    <name type="scientific">Calicophoron daubneyi</name>
    <name type="common">Rumen fluke</name>
    <name type="synonym">Paramphistomum daubneyi</name>
    <dbReference type="NCBI Taxonomy" id="300641"/>
    <lineage>
        <taxon>Eukaryota</taxon>
        <taxon>Metazoa</taxon>
        <taxon>Spiralia</taxon>
        <taxon>Lophotrochozoa</taxon>
        <taxon>Platyhelminthes</taxon>
        <taxon>Trematoda</taxon>
        <taxon>Digenea</taxon>
        <taxon>Plagiorchiida</taxon>
        <taxon>Pronocephalata</taxon>
        <taxon>Paramphistomoidea</taxon>
        <taxon>Paramphistomidae</taxon>
        <taxon>Calicophoron</taxon>
    </lineage>
</organism>
<keyword evidence="7" id="KW-0832">Ubl conjugation</keyword>
<dbReference type="Pfam" id="PF00096">
    <property type="entry name" value="zf-C2H2"/>
    <property type="match status" value="2"/>
</dbReference>
<feature type="domain" description="C2H2-type" evidence="13">
    <location>
        <begin position="680"/>
        <end position="707"/>
    </location>
</feature>
<dbReference type="PROSITE" id="PS50157">
    <property type="entry name" value="ZINC_FINGER_C2H2_2"/>
    <property type="match status" value="3"/>
</dbReference>
<evidence type="ECO:0000256" key="3">
    <source>
        <dbReference type="ARBA" id="ARBA00022723"/>
    </source>
</evidence>
<feature type="domain" description="C2H2-type" evidence="13">
    <location>
        <begin position="652"/>
        <end position="679"/>
    </location>
</feature>
<proteinExistence type="predicted"/>
<protein>
    <recommendedName>
        <fullName evidence="13">C2H2-type domain-containing protein</fullName>
    </recommendedName>
</protein>
<gene>
    <name evidence="14" type="ORF">CDAUBV1_LOCUS10421</name>
</gene>
<dbReference type="Proteomes" id="UP001497525">
    <property type="component" value="Unassembled WGS sequence"/>
</dbReference>
<evidence type="ECO:0000256" key="11">
    <source>
        <dbReference type="PROSITE-ProRule" id="PRU00042"/>
    </source>
</evidence>
<evidence type="ECO:0000256" key="8">
    <source>
        <dbReference type="ARBA" id="ARBA00023015"/>
    </source>
</evidence>
<evidence type="ECO:0000256" key="9">
    <source>
        <dbReference type="ARBA" id="ARBA00023163"/>
    </source>
</evidence>
<evidence type="ECO:0000256" key="1">
    <source>
        <dbReference type="ARBA" id="ARBA00004123"/>
    </source>
</evidence>
<feature type="compositionally biased region" description="Polar residues" evidence="12">
    <location>
        <begin position="543"/>
        <end position="590"/>
    </location>
</feature>
<reference evidence="14" key="1">
    <citation type="submission" date="2024-06" db="EMBL/GenBank/DDBJ databases">
        <authorList>
            <person name="Liu X."/>
            <person name="Lenzi L."/>
            <person name="Haldenby T S."/>
            <person name="Uol C."/>
        </authorList>
    </citation>
    <scope>NUCLEOTIDE SEQUENCE</scope>
</reference>
<dbReference type="PANTHER" id="PTHR45993:SF6">
    <property type="entry name" value="C2H2-TYPE DOMAIN-CONTAINING PROTEIN"/>
    <property type="match status" value="1"/>
</dbReference>
<accession>A0AAV2TJV4</accession>
<dbReference type="FunFam" id="3.30.160.60:FF:000046">
    <property type="entry name" value="Putative B-cell lymphoma/leukemia 11A"/>
    <property type="match status" value="1"/>
</dbReference>
<sequence>MKAANESQSQQYGRTVNVHNPVTDFAFTPMTTDDNSAFRIPSQRIVDTDMLDLRQTPGSLRTFNLPPGDLVTTLRDSRFTTQIPLPAQLLSTISPPPLAHRHPSVASNSTVHIHPDHRFITSMDENLATGHQMMPPFLLGHQWNSGHSCSSIPDIRPYCLSDDHLRRALPNQSHWPVTLRNEKITSKDTTSPSPVTREVSVMTDQSAQGVLNLSFTRQKSGGSVNEEPVLQTSHNDGVQKRRMPENCTKPRQPVQEESCVNRGWTNKRSRLTRSRSCPLERFVNNKCDTVRPRSSNENPKRRLSRPLVGVHQCEPNGVLPVLDLSWNLHSQLEVQKDTFKRLHSTIEKSYLSYLPKCHGPAANSKEVSSSSGTPTPFVPRPLPVANEPPKGPSSNPLYETFLQYYWGFYYEELARQRRNTPVLQSHSRHSEKSSPVLSPNQFPCSFSRTTLPQFRSRTSDSLSRLENPFLNNPFGPSPTLNKNFQTVYGTPVKPGGHIANQLVASHVTNSGGRSPSSFHWDRMKVGVDTQNMKRRENSAFRNVTSLKSPPQCTVATSSNGHLSPQLRNVQPPNDNSKMTHHCPSTTQPSETVRKRQFDENSSPKVRSKHAADEIFRTSLSSLTMPADSNYSVAAMAAAAAAAVLSRRDKRNDTCEFCGKVFKNCSNLTVHRRSHTGEKPYRCKMCNYACAQSSKLTRHMKTHGKDGKPRHLCKYCHTPFIVPSTLEKHMRKCMHMRNLHGSSALARQKMHSQTQGCYGPKFTHPCEFTKRDTMSRLWDSQNPRNTSHHVNGESRSSHPDNHCNPIGQDNSNSNDINVTSSALGFPNSSVFTRSSWPGLVSASPQGTECEKEGPTKVNVPFATPPAAEFSDDRFSKFTESRKLEFSYPPAHPTPYCALEHKKHPSFKLNEHQSGEQPNIGTKVTEMNSYFCHLMSKMNELTKYPLVHLPPPSFFQAILSSKDSHANVSANP</sequence>
<keyword evidence="4" id="KW-0677">Repeat</keyword>
<dbReference type="InterPro" id="IPR051497">
    <property type="entry name" value="Dev/Hematopoietic_TF"/>
</dbReference>
<feature type="compositionally biased region" description="Polar residues" evidence="12">
    <location>
        <begin position="365"/>
        <end position="374"/>
    </location>
</feature>
<dbReference type="GO" id="GO:0003700">
    <property type="term" value="F:DNA-binding transcription factor activity"/>
    <property type="evidence" value="ECO:0007669"/>
    <property type="project" value="TreeGrafter"/>
</dbReference>
<keyword evidence="8" id="KW-0805">Transcription regulation</keyword>
<feature type="domain" description="C2H2-type" evidence="13">
    <location>
        <begin position="710"/>
        <end position="734"/>
    </location>
</feature>
<feature type="region of interest" description="Disordered" evidence="12">
    <location>
        <begin position="362"/>
        <end position="393"/>
    </location>
</feature>
<evidence type="ECO:0000313" key="15">
    <source>
        <dbReference type="Proteomes" id="UP001497525"/>
    </source>
</evidence>
<feature type="region of interest" description="Disordered" evidence="12">
    <location>
        <begin position="777"/>
        <end position="814"/>
    </location>
</feature>
<feature type="compositionally biased region" description="Polar residues" evidence="12">
    <location>
        <begin position="777"/>
        <end position="788"/>
    </location>
</feature>
<keyword evidence="9" id="KW-0804">Transcription</keyword>
<dbReference type="InterPro" id="IPR036236">
    <property type="entry name" value="Znf_C2H2_sf"/>
</dbReference>
<evidence type="ECO:0000256" key="10">
    <source>
        <dbReference type="ARBA" id="ARBA00023242"/>
    </source>
</evidence>
<dbReference type="EMBL" id="CAXLJL010000312">
    <property type="protein sequence ID" value="CAL5136361.1"/>
    <property type="molecule type" value="Genomic_DNA"/>
</dbReference>
<comment type="subcellular location">
    <subcellularLocation>
        <location evidence="1">Nucleus</location>
    </subcellularLocation>
</comment>
<keyword evidence="5 11" id="KW-0863">Zinc-finger</keyword>